<gene>
    <name evidence="1" type="ORF">OOU_Y34scaffold00462g40</name>
</gene>
<reference evidence="1" key="1">
    <citation type="journal article" date="2012" name="PLoS Genet.">
        <title>Comparative analysis of the genomes of two field isolates of the rice blast fungus Magnaporthe oryzae.</title>
        <authorList>
            <person name="Xue M."/>
            <person name="Yang J."/>
            <person name="Li Z."/>
            <person name="Hu S."/>
            <person name="Yao N."/>
            <person name="Dean R.A."/>
            <person name="Zhao W."/>
            <person name="Shen M."/>
            <person name="Zhang H."/>
            <person name="Li C."/>
            <person name="Liu L."/>
            <person name="Cao L."/>
            <person name="Xu X."/>
            <person name="Xing Y."/>
            <person name="Hsiang T."/>
            <person name="Zhang Z."/>
            <person name="Xu J.R."/>
            <person name="Peng Y.L."/>
        </authorList>
    </citation>
    <scope>NUCLEOTIDE SEQUENCE</scope>
    <source>
        <strain evidence="1">Y34</strain>
    </source>
</reference>
<organism evidence="1">
    <name type="scientific">Pyricularia oryzae (strain Y34)</name>
    <name type="common">Rice blast fungus</name>
    <name type="synonym">Magnaporthe oryzae</name>
    <dbReference type="NCBI Taxonomy" id="1143189"/>
    <lineage>
        <taxon>Eukaryota</taxon>
        <taxon>Fungi</taxon>
        <taxon>Dikarya</taxon>
        <taxon>Ascomycota</taxon>
        <taxon>Pezizomycotina</taxon>
        <taxon>Sordariomycetes</taxon>
        <taxon>Sordariomycetidae</taxon>
        <taxon>Magnaporthales</taxon>
        <taxon>Pyriculariaceae</taxon>
        <taxon>Pyricularia</taxon>
    </lineage>
</organism>
<dbReference type="Proteomes" id="UP000011086">
    <property type="component" value="Unassembled WGS sequence"/>
</dbReference>
<accession>A0AA97P125</accession>
<protein>
    <submittedName>
        <fullName evidence="1">Uncharacterized protein</fullName>
    </submittedName>
</protein>
<dbReference type="EMBL" id="JH793724">
    <property type="protein sequence ID" value="ELQ40086.1"/>
    <property type="molecule type" value="Genomic_DNA"/>
</dbReference>
<sequence length="57" mass="6358">MAASLMLCYLPSRFRAAVTVVIKNYRPPADVADLGVLPWTRERTGKGCLDGMQFRQS</sequence>
<dbReference type="AlphaFoldDB" id="A0AA97P125"/>
<evidence type="ECO:0000313" key="1">
    <source>
        <dbReference type="EMBL" id="ELQ40086.1"/>
    </source>
</evidence>
<name>A0AA97P125_PYRO3</name>
<proteinExistence type="predicted"/>